<keyword evidence="2" id="KW-1185">Reference proteome</keyword>
<reference evidence="1" key="1">
    <citation type="journal article" date="2020" name="Stud. Mycol.">
        <title>101 Dothideomycetes genomes: a test case for predicting lifestyles and emergence of pathogens.</title>
        <authorList>
            <person name="Haridas S."/>
            <person name="Albert R."/>
            <person name="Binder M."/>
            <person name="Bloem J."/>
            <person name="Labutti K."/>
            <person name="Salamov A."/>
            <person name="Andreopoulos B."/>
            <person name="Baker S."/>
            <person name="Barry K."/>
            <person name="Bills G."/>
            <person name="Bluhm B."/>
            <person name="Cannon C."/>
            <person name="Castanera R."/>
            <person name="Culley D."/>
            <person name="Daum C."/>
            <person name="Ezra D."/>
            <person name="Gonzalez J."/>
            <person name="Henrissat B."/>
            <person name="Kuo A."/>
            <person name="Liang C."/>
            <person name="Lipzen A."/>
            <person name="Lutzoni F."/>
            <person name="Magnuson J."/>
            <person name="Mondo S."/>
            <person name="Nolan M."/>
            <person name="Ohm R."/>
            <person name="Pangilinan J."/>
            <person name="Park H.-J."/>
            <person name="Ramirez L."/>
            <person name="Alfaro M."/>
            <person name="Sun H."/>
            <person name="Tritt A."/>
            <person name="Yoshinaga Y."/>
            <person name="Zwiers L.-H."/>
            <person name="Turgeon B."/>
            <person name="Goodwin S."/>
            <person name="Spatafora J."/>
            <person name="Crous P."/>
            <person name="Grigoriev I."/>
        </authorList>
    </citation>
    <scope>NUCLEOTIDE SEQUENCE</scope>
    <source>
        <strain evidence="1">CBS 207.26</strain>
    </source>
</reference>
<evidence type="ECO:0000313" key="1">
    <source>
        <dbReference type="EMBL" id="KAF2188838.1"/>
    </source>
</evidence>
<dbReference type="AlphaFoldDB" id="A0A6A6EE28"/>
<proteinExistence type="predicted"/>
<protein>
    <submittedName>
        <fullName evidence="1">Uncharacterized protein</fullName>
    </submittedName>
</protein>
<dbReference type="Proteomes" id="UP000800200">
    <property type="component" value="Unassembled WGS sequence"/>
</dbReference>
<dbReference type="EMBL" id="ML994622">
    <property type="protein sequence ID" value="KAF2188838.1"/>
    <property type="molecule type" value="Genomic_DNA"/>
</dbReference>
<name>A0A6A6EE28_9PEZI</name>
<sequence>MPLILAHELDTLTVQNIQEWDRRASNGAGIFIDVIDKRNLTDERLERLKSLVRQRDELSESHAVNANELNAKLR</sequence>
<gene>
    <name evidence="1" type="ORF">K469DRAFT_72024</name>
</gene>
<organism evidence="1 2">
    <name type="scientific">Zopfia rhizophila CBS 207.26</name>
    <dbReference type="NCBI Taxonomy" id="1314779"/>
    <lineage>
        <taxon>Eukaryota</taxon>
        <taxon>Fungi</taxon>
        <taxon>Dikarya</taxon>
        <taxon>Ascomycota</taxon>
        <taxon>Pezizomycotina</taxon>
        <taxon>Dothideomycetes</taxon>
        <taxon>Dothideomycetes incertae sedis</taxon>
        <taxon>Zopfiaceae</taxon>
        <taxon>Zopfia</taxon>
    </lineage>
</organism>
<evidence type="ECO:0000313" key="2">
    <source>
        <dbReference type="Proteomes" id="UP000800200"/>
    </source>
</evidence>
<accession>A0A6A6EE28</accession>
<dbReference type="OrthoDB" id="3793429at2759"/>